<accession>A0A4Y2A812</accession>
<evidence type="ECO:0000313" key="3">
    <source>
        <dbReference type="Proteomes" id="UP000499080"/>
    </source>
</evidence>
<reference evidence="2 3" key="1">
    <citation type="journal article" date="2019" name="Sci. Rep.">
        <title>Orb-weaving spider Araneus ventricosus genome elucidates the spidroin gene catalogue.</title>
        <authorList>
            <person name="Kono N."/>
            <person name="Nakamura H."/>
            <person name="Ohtoshi R."/>
            <person name="Moran D.A.P."/>
            <person name="Shinohara A."/>
            <person name="Yoshida Y."/>
            <person name="Fujiwara M."/>
            <person name="Mori M."/>
            <person name="Tomita M."/>
            <person name="Arakawa K."/>
        </authorList>
    </citation>
    <scope>NUCLEOTIDE SEQUENCE [LARGE SCALE GENOMIC DNA]</scope>
</reference>
<protein>
    <submittedName>
        <fullName evidence="2">Uncharacterized protein</fullName>
    </submittedName>
</protein>
<evidence type="ECO:0000313" key="2">
    <source>
        <dbReference type="EMBL" id="GBL75991.1"/>
    </source>
</evidence>
<organism evidence="2 3">
    <name type="scientific">Araneus ventricosus</name>
    <name type="common">Orbweaver spider</name>
    <name type="synonym">Epeira ventricosa</name>
    <dbReference type="NCBI Taxonomy" id="182803"/>
    <lineage>
        <taxon>Eukaryota</taxon>
        <taxon>Metazoa</taxon>
        <taxon>Ecdysozoa</taxon>
        <taxon>Arthropoda</taxon>
        <taxon>Chelicerata</taxon>
        <taxon>Arachnida</taxon>
        <taxon>Araneae</taxon>
        <taxon>Araneomorphae</taxon>
        <taxon>Entelegynae</taxon>
        <taxon>Araneoidea</taxon>
        <taxon>Araneidae</taxon>
        <taxon>Araneus</taxon>
    </lineage>
</organism>
<feature type="region of interest" description="Disordered" evidence="1">
    <location>
        <begin position="1"/>
        <end position="48"/>
    </location>
</feature>
<dbReference type="Proteomes" id="UP000499080">
    <property type="component" value="Unassembled WGS sequence"/>
</dbReference>
<sequence length="114" mass="12746">MDPKSASTPNSPVTAKSSPAIFESQPNPHHGSTSTSSTTEIPVQSHQRTAHPHEKFCCLAQFRINFQKAQQESYVPFLTEMCSSPSPEFNEVLRRQSIVRLSFLPPVFRAFTIV</sequence>
<gene>
    <name evidence="2" type="ORF">AVEN_234307_1</name>
</gene>
<comment type="caution">
    <text evidence="2">The sequence shown here is derived from an EMBL/GenBank/DDBJ whole genome shotgun (WGS) entry which is preliminary data.</text>
</comment>
<feature type="compositionally biased region" description="Polar residues" evidence="1">
    <location>
        <begin position="1"/>
        <end position="17"/>
    </location>
</feature>
<keyword evidence="3" id="KW-1185">Reference proteome</keyword>
<dbReference type="AlphaFoldDB" id="A0A4Y2A812"/>
<evidence type="ECO:0000256" key="1">
    <source>
        <dbReference type="SAM" id="MobiDB-lite"/>
    </source>
</evidence>
<name>A0A4Y2A812_ARAVE</name>
<proteinExistence type="predicted"/>
<dbReference type="EMBL" id="BGPR01000009">
    <property type="protein sequence ID" value="GBL75991.1"/>
    <property type="molecule type" value="Genomic_DNA"/>
</dbReference>